<dbReference type="Pfam" id="PF01370">
    <property type="entry name" value="Epimerase"/>
    <property type="match status" value="1"/>
</dbReference>
<evidence type="ECO:0000256" key="1">
    <source>
        <dbReference type="ARBA" id="ARBA00007637"/>
    </source>
</evidence>
<dbReference type="EMBL" id="EU016612">
    <property type="protein sequence ID" value="ABZ07927.1"/>
    <property type="molecule type" value="Genomic_DNA"/>
</dbReference>
<sequence>MENKRILVTGGAGFVGSHLVDRLLKENHEVTVLDLWESQDIIRHNDNPLYHFVKGSILDDNILPLLAKDKDRIVHMAAILGTSESITTYDVEQVALVNVVGTVRILKAARKFNIPRVVLPTSPDVPWLNPYSITKQTTEKFAKFFNKEYDVETVSLKFGKIYGPRERWLNSSIGAPFNYQFLIPTILVETLRGNIVQIYGDGNQKSEYIFVHDVIESFVRALKTEKNLGGEIIPVGSNKNYSVNDIIEAIEKCWNRKIQTEYIKMRLGETPAEITLDTKKLKDILDYELEWDLTKGLMETIPYYEQAFKDSN</sequence>
<reference evidence="3" key="1">
    <citation type="journal article" date="2008" name="ISME J.">
        <title>Genomic patterns of recombination, clonal divergence and environment in marine microbial populations.</title>
        <authorList>
            <person name="Konstantinidis K.T."/>
            <person name="Delong E.F."/>
        </authorList>
    </citation>
    <scope>NUCLEOTIDE SEQUENCE</scope>
</reference>
<dbReference type="PANTHER" id="PTHR43000">
    <property type="entry name" value="DTDP-D-GLUCOSE 4,6-DEHYDRATASE-RELATED"/>
    <property type="match status" value="1"/>
</dbReference>
<proteinExistence type="inferred from homology"/>
<name>B3T5R8_9ZZZZ</name>
<evidence type="ECO:0000259" key="2">
    <source>
        <dbReference type="Pfam" id="PF01370"/>
    </source>
</evidence>
<evidence type="ECO:0000313" key="3">
    <source>
        <dbReference type="EMBL" id="ABZ07927.1"/>
    </source>
</evidence>
<accession>B3T5R8</accession>
<dbReference type="AlphaFoldDB" id="B3T5R8"/>
<protein>
    <submittedName>
        <fullName evidence="3">Putative NAD dependent epimerase/dehydratase family protein</fullName>
    </submittedName>
</protein>
<dbReference type="SUPFAM" id="SSF51735">
    <property type="entry name" value="NAD(P)-binding Rossmann-fold domains"/>
    <property type="match status" value="1"/>
</dbReference>
<gene>
    <name evidence="3" type="ORF">ALOHA_HF4000ANIW141K23ctg1g37</name>
</gene>
<dbReference type="Gene3D" id="3.40.50.720">
    <property type="entry name" value="NAD(P)-binding Rossmann-like Domain"/>
    <property type="match status" value="2"/>
</dbReference>
<feature type="domain" description="NAD-dependent epimerase/dehydratase" evidence="2">
    <location>
        <begin position="6"/>
        <end position="236"/>
    </location>
</feature>
<dbReference type="InterPro" id="IPR036291">
    <property type="entry name" value="NAD(P)-bd_dom_sf"/>
</dbReference>
<dbReference type="InterPro" id="IPR001509">
    <property type="entry name" value="Epimerase_deHydtase"/>
</dbReference>
<organism evidence="3">
    <name type="scientific">uncultured marine microorganism HF4000_ANIW141K23</name>
    <dbReference type="NCBI Taxonomy" id="455538"/>
    <lineage>
        <taxon>unclassified sequences</taxon>
        <taxon>environmental samples</taxon>
    </lineage>
</organism>
<comment type="similarity">
    <text evidence="1">Belongs to the NAD(P)-dependent epimerase/dehydratase family.</text>
</comment>